<organism evidence="6 7">
    <name type="scientific">Methylobrevis albus</name>
    <dbReference type="NCBI Taxonomy" id="2793297"/>
    <lineage>
        <taxon>Bacteria</taxon>
        <taxon>Pseudomonadati</taxon>
        <taxon>Pseudomonadota</taxon>
        <taxon>Alphaproteobacteria</taxon>
        <taxon>Hyphomicrobiales</taxon>
        <taxon>Pleomorphomonadaceae</taxon>
        <taxon>Methylobrevis</taxon>
    </lineage>
</organism>
<dbReference type="CDD" id="cd08427">
    <property type="entry name" value="PBP2_LTTR_like_2"/>
    <property type="match status" value="1"/>
</dbReference>
<dbReference type="EMBL" id="JADZLT010000055">
    <property type="protein sequence ID" value="MBH0239599.1"/>
    <property type="molecule type" value="Genomic_DNA"/>
</dbReference>
<dbReference type="InterPro" id="IPR000847">
    <property type="entry name" value="LysR_HTH_N"/>
</dbReference>
<keyword evidence="7" id="KW-1185">Reference proteome</keyword>
<name>A0A931I528_9HYPH</name>
<evidence type="ECO:0000313" key="6">
    <source>
        <dbReference type="EMBL" id="MBH0239599.1"/>
    </source>
</evidence>
<feature type="domain" description="HTH lysR-type" evidence="5">
    <location>
        <begin position="1"/>
        <end position="58"/>
    </location>
</feature>
<dbReference type="Gene3D" id="3.40.190.10">
    <property type="entry name" value="Periplasmic binding protein-like II"/>
    <property type="match status" value="2"/>
</dbReference>
<evidence type="ECO:0000256" key="3">
    <source>
        <dbReference type="ARBA" id="ARBA00023125"/>
    </source>
</evidence>
<dbReference type="SUPFAM" id="SSF53850">
    <property type="entry name" value="Periplasmic binding protein-like II"/>
    <property type="match status" value="1"/>
</dbReference>
<dbReference type="SUPFAM" id="SSF46785">
    <property type="entry name" value="Winged helix' DNA-binding domain"/>
    <property type="match status" value="1"/>
</dbReference>
<keyword evidence="3" id="KW-0238">DNA-binding</keyword>
<dbReference type="Gene3D" id="1.10.10.10">
    <property type="entry name" value="Winged helix-like DNA-binding domain superfamily/Winged helix DNA-binding domain"/>
    <property type="match status" value="1"/>
</dbReference>
<evidence type="ECO:0000256" key="1">
    <source>
        <dbReference type="ARBA" id="ARBA00009437"/>
    </source>
</evidence>
<dbReference type="InterPro" id="IPR036388">
    <property type="entry name" value="WH-like_DNA-bd_sf"/>
</dbReference>
<dbReference type="InterPro" id="IPR005119">
    <property type="entry name" value="LysR_subst-bd"/>
</dbReference>
<dbReference type="GO" id="GO:0003677">
    <property type="term" value="F:DNA binding"/>
    <property type="evidence" value="ECO:0007669"/>
    <property type="project" value="UniProtKB-KW"/>
</dbReference>
<dbReference type="AlphaFoldDB" id="A0A931I528"/>
<dbReference type="Proteomes" id="UP000631694">
    <property type="component" value="Unassembled WGS sequence"/>
</dbReference>
<dbReference type="FunFam" id="1.10.10.10:FF:000001">
    <property type="entry name" value="LysR family transcriptional regulator"/>
    <property type="match status" value="1"/>
</dbReference>
<dbReference type="Pfam" id="PF00126">
    <property type="entry name" value="HTH_1"/>
    <property type="match status" value="1"/>
</dbReference>
<keyword evidence="2" id="KW-0805">Transcription regulation</keyword>
<gene>
    <name evidence="6" type="ORF">I5731_17395</name>
</gene>
<comment type="similarity">
    <text evidence="1">Belongs to the LysR transcriptional regulatory family.</text>
</comment>
<dbReference type="Pfam" id="PF03466">
    <property type="entry name" value="LysR_substrate"/>
    <property type="match status" value="1"/>
</dbReference>
<dbReference type="RefSeq" id="WP_197312678.1">
    <property type="nucleotide sequence ID" value="NZ_JADZLT010000055.1"/>
</dbReference>
<keyword evidence="4" id="KW-0804">Transcription</keyword>
<dbReference type="PANTHER" id="PTHR30346:SF28">
    <property type="entry name" value="HTH-TYPE TRANSCRIPTIONAL REGULATOR CYNR"/>
    <property type="match status" value="1"/>
</dbReference>
<dbReference type="PROSITE" id="PS50931">
    <property type="entry name" value="HTH_LYSR"/>
    <property type="match status" value="1"/>
</dbReference>
<reference evidence="6" key="1">
    <citation type="submission" date="2020-12" db="EMBL/GenBank/DDBJ databases">
        <title>Methylobrevis albus sp. nov., isolated from fresh water lack sediment.</title>
        <authorList>
            <person name="Zou Q."/>
        </authorList>
    </citation>
    <scope>NUCLEOTIDE SEQUENCE</scope>
    <source>
        <strain evidence="6">L22</strain>
    </source>
</reference>
<dbReference type="InterPro" id="IPR036390">
    <property type="entry name" value="WH_DNA-bd_sf"/>
</dbReference>
<dbReference type="GO" id="GO:0003700">
    <property type="term" value="F:DNA-binding transcription factor activity"/>
    <property type="evidence" value="ECO:0007669"/>
    <property type="project" value="InterPro"/>
</dbReference>
<protein>
    <submittedName>
        <fullName evidence="6">LysR family transcriptional regulator</fullName>
    </submittedName>
</protein>
<sequence length="291" mass="32041">METRFLETFLEVVRQGSLADAARRLGVTPAAISQRMQALEAEIGVPLLVRAGRTVQPTDAGRAILERSNRILAEVRQLRGLARLDVPAGELRLGAVSTAMTGLLPPALRILRERLSGIEVFLLPGTSADLYQQLLDSRIDAAILVRPAFELSKSFEWRTLRREPLMLICPESAPGDDVIRLIESHPFIRYDSNNWGGRLVDSWLRDQELRPKEWLELDSLDAIAVMVSNGLGLSIVPRWARPWPEGLSVRMLPLPGTAPVREIGAVWARSSGAGRLVQALLGALEESEPAA</sequence>
<proteinExistence type="inferred from homology"/>
<evidence type="ECO:0000256" key="4">
    <source>
        <dbReference type="ARBA" id="ARBA00023163"/>
    </source>
</evidence>
<dbReference type="GO" id="GO:0032993">
    <property type="term" value="C:protein-DNA complex"/>
    <property type="evidence" value="ECO:0007669"/>
    <property type="project" value="TreeGrafter"/>
</dbReference>
<comment type="caution">
    <text evidence="6">The sequence shown here is derived from an EMBL/GenBank/DDBJ whole genome shotgun (WGS) entry which is preliminary data.</text>
</comment>
<evidence type="ECO:0000313" key="7">
    <source>
        <dbReference type="Proteomes" id="UP000631694"/>
    </source>
</evidence>
<accession>A0A931I528</accession>
<evidence type="ECO:0000259" key="5">
    <source>
        <dbReference type="PROSITE" id="PS50931"/>
    </source>
</evidence>
<evidence type="ECO:0000256" key="2">
    <source>
        <dbReference type="ARBA" id="ARBA00023015"/>
    </source>
</evidence>
<dbReference type="PANTHER" id="PTHR30346">
    <property type="entry name" value="TRANSCRIPTIONAL DUAL REGULATOR HCAR-RELATED"/>
    <property type="match status" value="1"/>
</dbReference>